<comment type="caution">
    <text evidence="1">The sequence shown here is derived from an EMBL/GenBank/DDBJ whole genome shotgun (WGS) entry which is preliminary data.</text>
</comment>
<name>A0A0G1RUL5_9BACT</name>
<gene>
    <name evidence="1" type="ORF">UX85_C0005G0052</name>
</gene>
<reference evidence="1 2" key="1">
    <citation type="journal article" date="2015" name="Nature">
        <title>rRNA introns, odd ribosomes, and small enigmatic genomes across a large radiation of phyla.</title>
        <authorList>
            <person name="Brown C.T."/>
            <person name="Hug L.A."/>
            <person name="Thomas B.C."/>
            <person name="Sharon I."/>
            <person name="Castelle C.J."/>
            <person name="Singh A."/>
            <person name="Wilkins M.J."/>
            <person name="Williams K.H."/>
            <person name="Banfield J.F."/>
        </authorList>
    </citation>
    <scope>NUCLEOTIDE SEQUENCE [LARGE SCALE GENOMIC DNA]</scope>
</reference>
<accession>A0A0G1RUL5</accession>
<organism evidence="1 2">
    <name type="scientific">Candidatus Beckwithbacteria bacterium GW2011_GWB1_47_15</name>
    <dbReference type="NCBI Taxonomy" id="1618371"/>
    <lineage>
        <taxon>Bacteria</taxon>
        <taxon>Candidatus Beckwithiibacteriota</taxon>
    </lineage>
</organism>
<dbReference type="Proteomes" id="UP000033860">
    <property type="component" value="Unassembled WGS sequence"/>
</dbReference>
<proteinExistence type="predicted"/>
<dbReference type="AlphaFoldDB" id="A0A0G1RUL5"/>
<protein>
    <recommendedName>
        <fullName evidence="3">PepSY domain-containing protein</fullName>
    </recommendedName>
</protein>
<sequence length="106" mass="12118">MPNKIKILLLLIILSGLYYFNQLSKRNDKAVSLVKDIPEVQEWLNLFTGPDGTSASTDGRPIIEVDGVDGNIYTVHAYEWVSDHTATFNWYYVDLETGEVKDFFDK</sequence>
<evidence type="ECO:0000313" key="2">
    <source>
        <dbReference type="Proteomes" id="UP000033860"/>
    </source>
</evidence>
<evidence type="ECO:0008006" key="3">
    <source>
        <dbReference type="Google" id="ProtNLM"/>
    </source>
</evidence>
<dbReference type="EMBL" id="LCNT01000005">
    <property type="protein sequence ID" value="KKU61014.1"/>
    <property type="molecule type" value="Genomic_DNA"/>
</dbReference>
<evidence type="ECO:0000313" key="1">
    <source>
        <dbReference type="EMBL" id="KKU61014.1"/>
    </source>
</evidence>